<protein>
    <submittedName>
        <fullName evidence="3">Glycopeptide antibiotics resistance protein</fullName>
    </submittedName>
</protein>
<gene>
    <name evidence="3" type="ORF">SAMN05192576_2761</name>
</gene>
<evidence type="ECO:0000256" key="1">
    <source>
        <dbReference type="SAM" id="Phobius"/>
    </source>
</evidence>
<keyword evidence="1" id="KW-1133">Transmembrane helix</keyword>
<accession>A0A1H0E5A9</accession>
<reference evidence="3 4" key="1">
    <citation type="submission" date="2016-10" db="EMBL/GenBank/DDBJ databases">
        <authorList>
            <person name="de Groot N.N."/>
        </authorList>
    </citation>
    <scope>NUCLEOTIDE SEQUENCE [LARGE SCALE GENOMIC DNA]</scope>
    <source>
        <strain evidence="3 4">CGMCC 1.11147</strain>
    </source>
</reference>
<feature type="transmembrane region" description="Helical" evidence="1">
    <location>
        <begin position="200"/>
        <end position="223"/>
    </location>
</feature>
<feature type="transmembrane region" description="Helical" evidence="1">
    <location>
        <begin position="162"/>
        <end position="180"/>
    </location>
</feature>
<feature type="transmembrane region" description="Helical" evidence="1">
    <location>
        <begin position="235"/>
        <end position="255"/>
    </location>
</feature>
<dbReference type="RefSeq" id="WP_091025385.1">
    <property type="nucleotide sequence ID" value="NZ_BKAE01000026.1"/>
</dbReference>
<dbReference type="AlphaFoldDB" id="A0A1H0E5A9"/>
<feature type="transmembrane region" description="Helical" evidence="1">
    <location>
        <begin position="42"/>
        <end position="61"/>
    </location>
</feature>
<evidence type="ECO:0000259" key="2">
    <source>
        <dbReference type="Pfam" id="PF04892"/>
    </source>
</evidence>
<keyword evidence="1" id="KW-0812">Transmembrane</keyword>
<feature type="transmembrane region" description="Helical" evidence="1">
    <location>
        <begin position="123"/>
        <end position="150"/>
    </location>
</feature>
<dbReference type="PANTHER" id="PTHR36834:SF1">
    <property type="entry name" value="INTEGRAL MEMBRANE PROTEIN"/>
    <property type="match status" value="1"/>
</dbReference>
<keyword evidence="4" id="KW-1185">Reference proteome</keyword>
<dbReference type="EMBL" id="FNIC01000004">
    <property type="protein sequence ID" value="SDN77505.1"/>
    <property type="molecule type" value="Genomic_DNA"/>
</dbReference>
<feature type="domain" description="VanZ-like" evidence="2">
    <location>
        <begin position="50"/>
        <end position="179"/>
    </location>
</feature>
<keyword evidence="1" id="KW-0472">Membrane</keyword>
<dbReference type="PANTHER" id="PTHR36834">
    <property type="entry name" value="MEMBRANE PROTEIN-RELATED"/>
    <property type="match status" value="1"/>
</dbReference>
<dbReference type="InterPro" id="IPR006976">
    <property type="entry name" value="VanZ-like"/>
</dbReference>
<organism evidence="3 4">
    <name type="scientific">Nocardioides szechwanensis</name>
    <dbReference type="NCBI Taxonomy" id="1005944"/>
    <lineage>
        <taxon>Bacteria</taxon>
        <taxon>Bacillati</taxon>
        <taxon>Actinomycetota</taxon>
        <taxon>Actinomycetes</taxon>
        <taxon>Propionibacteriales</taxon>
        <taxon>Nocardioidaceae</taxon>
        <taxon>Nocardioides</taxon>
    </lineage>
</organism>
<dbReference type="Proteomes" id="UP000199004">
    <property type="component" value="Unassembled WGS sequence"/>
</dbReference>
<dbReference type="InterPro" id="IPR053150">
    <property type="entry name" value="Teicoplanin_resist-assoc"/>
</dbReference>
<sequence>MTDQATNALLAVGLGTLVAIVLLVPVAAYQYRLDGKLEASDLAILLSGAVYGLALWTYTLLPVPPAGEYDCKGRQLDPLGSLAAIDLAAPATLLRDPAFLQIALNVLLFVPLGYFVRQILGRGVVVAAVLGLGTSLLIETTQLTGVWNIYDCPYRLFDVDDLMVNTLGAVGGSLLSAIFVRRREQAEPLPTRITFGRRLVGMLSDVLFVVISGALAALAYRGWCYWTDAVVDRDVQTWLQFGVPFLVETASVLAVGRTVGEHVVSVRAVARRPRLVLLSRAVKLATGIGPLFVLALLGGWWAAALLPSYVVVTVVAAWRSAEHRGLSHQLAHMDLRIAAEEAFDDDDPTAGVTSGA</sequence>
<proteinExistence type="predicted"/>
<name>A0A1H0E5A9_9ACTN</name>
<evidence type="ECO:0000313" key="4">
    <source>
        <dbReference type="Proteomes" id="UP000199004"/>
    </source>
</evidence>
<evidence type="ECO:0000313" key="3">
    <source>
        <dbReference type="EMBL" id="SDN77505.1"/>
    </source>
</evidence>
<dbReference type="Pfam" id="PF04892">
    <property type="entry name" value="VanZ"/>
    <property type="match status" value="1"/>
</dbReference>
<dbReference type="OrthoDB" id="4822551at2"/>
<feature type="transmembrane region" description="Helical" evidence="1">
    <location>
        <begin position="275"/>
        <end position="294"/>
    </location>
</feature>
<feature type="transmembrane region" description="Helical" evidence="1">
    <location>
        <begin position="98"/>
        <end position="116"/>
    </location>
</feature>
<dbReference type="STRING" id="1005944.SAMN05192576_2761"/>
<feature type="transmembrane region" description="Helical" evidence="1">
    <location>
        <begin position="6"/>
        <end position="30"/>
    </location>
</feature>